<dbReference type="GO" id="GO:0004792">
    <property type="term" value="F:thiosulfate-cyanide sulfurtransferase activity"/>
    <property type="evidence" value="ECO:0007669"/>
    <property type="project" value="TreeGrafter"/>
</dbReference>
<evidence type="ECO:0000313" key="6">
    <source>
        <dbReference type="RefSeq" id="XP_029637377.1"/>
    </source>
</evidence>
<gene>
    <name evidence="5 6" type="primary">LOC115212806</name>
</gene>
<reference evidence="5 6" key="1">
    <citation type="submission" date="2025-08" db="UniProtKB">
        <authorList>
            <consortium name="RefSeq"/>
        </authorList>
    </citation>
    <scope>IDENTIFICATION</scope>
</reference>
<dbReference type="InterPro" id="IPR036873">
    <property type="entry name" value="Rhodanese-like_dom_sf"/>
</dbReference>
<evidence type="ECO:0000259" key="3">
    <source>
        <dbReference type="PROSITE" id="PS50206"/>
    </source>
</evidence>
<name>A0A6P7SHE6_9MOLL</name>
<keyword evidence="4" id="KW-1185">Reference proteome</keyword>
<dbReference type="GO" id="GO:0005739">
    <property type="term" value="C:mitochondrion"/>
    <property type="evidence" value="ECO:0007669"/>
    <property type="project" value="TreeGrafter"/>
</dbReference>
<keyword evidence="2" id="KW-0677">Repeat</keyword>
<dbReference type="CDD" id="cd01448">
    <property type="entry name" value="TST_Repeat_1"/>
    <property type="match status" value="1"/>
</dbReference>
<evidence type="ECO:0000313" key="5">
    <source>
        <dbReference type="RefSeq" id="XP_029637376.1"/>
    </source>
</evidence>
<protein>
    <submittedName>
        <fullName evidence="5 6">3-mercaptopyruvate sulfurtransferase</fullName>
    </submittedName>
</protein>
<organism evidence="4 5">
    <name type="scientific">Octopus sinensis</name>
    <name type="common">East Asian common octopus</name>
    <dbReference type="NCBI Taxonomy" id="2607531"/>
    <lineage>
        <taxon>Eukaryota</taxon>
        <taxon>Metazoa</taxon>
        <taxon>Spiralia</taxon>
        <taxon>Lophotrochozoa</taxon>
        <taxon>Mollusca</taxon>
        <taxon>Cephalopoda</taxon>
        <taxon>Coleoidea</taxon>
        <taxon>Octopodiformes</taxon>
        <taxon>Octopoda</taxon>
        <taxon>Incirrata</taxon>
        <taxon>Octopodidae</taxon>
        <taxon>Octopus</taxon>
    </lineage>
</organism>
<dbReference type="KEGG" id="osn:115212806"/>
<dbReference type="PANTHER" id="PTHR11364">
    <property type="entry name" value="THIOSULFATE SULFERTANSFERASE"/>
    <property type="match status" value="1"/>
</dbReference>
<accession>A0A6P7SHE6</accession>
<feature type="domain" description="Rhodanese" evidence="3">
    <location>
        <begin position="171"/>
        <end position="280"/>
    </location>
</feature>
<evidence type="ECO:0000256" key="1">
    <source>
        <dbReference type="ARBA" id="ARBA00022679"/>
    </source>
</evidence>
<dbReference type="Pfam" id="PF00581">
    <property type="entry name" value="Rhodanese"/>
    <property type="match status" value="2"/>
</dbReference>
<dbReference type="InterPro" id="IPR001763">
    <property type="entry name" value="Rhodanese-like_dom"/>
</dbReference>
<dbReference type="Gene3D" id="3.40.250.10">
    <property type="entry name" value="Rhodanese-like domain"/>
    <property type="match status" value="2"/>
</dbReference>
<dbReference type="RefSeq" id="XP_029637377.1">
    <property type="nucleotide sequence ID" value="XM_029781517.2"/>
</dbReference>
<dbReference type="CDD" id="cd01449">
    <property type="entry name" value="TST_Repeat_2"/>
    <property type="match status" value="1"/>
</dbReference>
<proteinExistence type="predicted"/>
<dbReference type="Proteomes" id="UP000515154">
    <property type="component" value="Linkage group LG6"/>
</dbReference>
<dbReference type="SUPFAM" id="SSF52821">
    <property type="entry name" value="Rhodanese/Cell cycle control phosphatase"/>
    <property type="match status" value="2"/>
</dbReference>
<feature type="domain" description="Rhodanese" evidence="3">
    <location>
        <begin position="23"/>
        <end position="141"/>
    </location>
</feature>
<evidence type="ECO:0000313" key="4">
    <source>
        <dbReference type="Proteomes" id="UP000515154"/>
    </source>
</evidence>
<keyword evidence="1" id="KW-0808">Transferase</keyword>
<evidence type="ECO:0000256" key="2">
    <source>
        <dbReference type="ARBA" id="ARBA00022737"/>
    </source>
</evidence>
<dbReference type="SMART" id="SM00450">
    <property type="entry name" value="RHOD"/>
    <property type="match status" value="2"/>
</dbReference>
<dbReference type="InterPro" id="IPR045078">
    <property type="entry name" value="TST/MPST-like"/>
</dbReference>
<dbReference type="AlphaFoldDB" id="A0A6P7SHE6"/>
<dbReference type="PROSITE" id="PS50206">
    <property type="entry name" value="RHODANESE_3"/>
    <property type="match status" value="2"/>
</dbReference>
<dbReference type="RefSeq" id="XP_029637376.1">
    <property type="nucleotide sequence ID" value="XM_029781516.2"/>
</dbReference>
<sequence length="281" mass="31659">MRITKVGTLVSTNWLKDCLSSSSADKLRVLDVSWARLQKPGVGYEKFYKKQHIPGSIYFDLNQCNTPTKYVPFSLPDTNCLSEYIGSLGISNKNYIIVYDQQNNSSAFRAWWMFKYLGHSAVSLLDGGMAKWIADNYEVTAKPTTHEKCNFEIHLEPKRFKSFEEVVKNLETQTEKVVDCRSSEDFHGDPEDKLGHIPHSKNLPYSKLFKPDGTMKSKAELKELFTASGISLGKPLICTCNKAVTACGVAAAAEILGKEEITVYMGSWHEWSQRADSKHIV</sequence>
<dbReference type="PANTHER" id="PTHR11364:SF27">
    <property type="entry name" value="SULFURTRANSFERASE"/>
    <property type="match status" value="1"/>
</dbReference>